<dbReference type="EMBL" id="JBJURJ010000009">
    <property type="protein sequence ID" value="MFM9329604.1"/>
    <property type="molecule type" value="Genomic_DNA"/>
</dbReference>
<sequence>MDAQAATSVNNPRAQKAPNYTTGPLAISKGSNIAINIFFWIYSVLCLLPLVLIIMISFTDEKTVLTNGYSFFPEKFSLAAYQFLLEDWAQITKSFGVSMFVTIVGTAISLLIMALYAYPISRKDFPHRNIFSFFIFFTMLFNGGLVPWYLVYTQVADMKNTLASLILPLLVQGFFVLMMRTFFSTTIPMELLEAATIDGASESRVFAQIVLPLSLPVLATVALFQTVNYWNDWFLSLVFISGEGGKGMVSLQFLMYRTMLDIQFLSSNTTAAQGLSQSGGLVNVPTETVRMAMAVVGIGPIVIAYPFFQRYFIQGLTIGAVKG</sequence>
<keyword evidence="2" id="KW-1185">Reference proteome</keyword>
<evidence type="ECO:0000313" key="1">
    <source>
        <dbReference type="EMBL" id="MFM9329604.1"/>
    </source>
</evidence>
<dbReference type="Proteomes" id="UP001631969">
    <property type="component" value="Unassembled WGS sequence"/>
</dbReference>
<organism evidence="1 2">
    <name type="scientific">Paenibacillus mesotrionivorans</name>
    <dbReference type="NCBI Taxonomy" id="3160968"/>
    <lineage>
        <taxon>Bacteria</taxon>
        <taxon>Bacillati</taxon>
        <taxon>Bacillota</taxon>
        <taxon>Bacilli</taxon>
        <taxon>Bacillales</taxon>
        <taxon>Paenibacillaceae</taxon>
        <taxon>Paenibacillus</taxon>
    </lineage>
</organism>
<accession>A0ACC7P000</accession>
<gene>
    <name evidence="1" type="ORF">ACI1P1_15020</name>
</gene>
<reference evidence="1" key="1">
    <citation type="submission" date="2024-12" db="EMBL/GenBank/DDBJ databases">
        <authorList>
            <person name="Wu N."/>
        </authorList>
    </citation>
    <scope>NUCLEOTIDE SEQUENCE</scope>
    <source>
        <strain evidence="1">P15</strain>
    </source>
</reference>
<proteinExistence type="predicted"/>
<protein>
    <submittedName>
        <fullName evidence="1">Carbohydrate ABC transporter permease</fullName>
    </submittedName>
</protein>
<name>A0ACC7P000_9BACL</name>
<evidence type="ECO:0000313" key="2">
    <source>
        <dbReference type="Proteomes" id="UP001631969"/>
    </source>
</evidence>
<comment type="caution">
    <text evidence="1">The sequence shown here is derived from an EMBL/GenBank/DDBJ whole genome shotgun (WGS) entry which is preliminary data.</text>
</comment>